<organism evidence="2 3">
    <name type="scientific">Balaenoptera musculus</name>
    <name type="common">Blue whale</name>
    <dbReference type="NCBI Taxonomy" id="9771"/>
    <lineage>
        <taxon>Eukaryota</taxon>
        <taxon>Metazoa</taxon>
        <taxon>Chordata</taxon>
        <taxon>Craniata</taxon>
        <taxon>Vertebrata</taxon>
        <taxon>Euteleostomi</taxon>
        <taxon>Mammalia</taxon>
        <taxon>Eutheria</taxon>
        <taxon>Laurasiatheria</taxon>
        <taxon>Artiodactyla</taxon>
        <taxon>Whippomorpha</taxon>
        <taxon>Cetacea</taxon>
        <taxon>Mysticeti</taxon>
        <taxon>Balaenopteridae</taxon>
        <taxon>Balaenoptera</taxon>
    </lineage>
</organism>
<reference evidence="3" key="1">
    <citation type="submission" date="2025-08" db="UniProtKB">
        <authorList>
            <consortium name="RefSeq"/>
        </authorList>
    </citation>
    <scope>IDENTIFICATION</scope>
    <source>
        <tissue evidence="3">Epidermis and Blubber</tissue>
    </source>
</reference>
<dbReference type="KEGG" id="bmus:118895352"/>
<dbReference type="OrthoDB" id="10653342at2759"/>
<accession>A0A8B8XF89</accession>
<evidence type="ECO:0000313" key="2">
    <source>
        <dbReference type="Proteomes" id="UP000694857"/>
    </source>
</evidence>
<dbReference type="AlphaFoldDB" id="A0A8B8XF89"/>
<feature type="region of interest" description="Disordered" evidence="1">
    <location>
        <begin position="66"/>
        <end position="140"/>
    </location>
</feature>
<feature type="compositionally biased region" description="Basic and acidic residues" evidence="1">
    <location>
        <begin position="114"/>
        <end position="124"/>
    </location>
</feature>
<dbReference type="Proteomes" id="UP000694857">
    <property type="component" value="Chromosome 5"/>
</dbReference>
<sequence length="265" mass="27852">MGPFAVLRQDVHGLKLHYQALKNNKKGGNVVAPSCGVRARLRAAGLEALDGSPRAPGTLLSARPSWTGRRGGAQPWKRGTLDWASPGRPTERPPAPVLRRQGSRAAGRGVSEVRTARPEGEGEGGRSLTPPPFSPRFLRDRSWQPFPSALGFPAAARAVPEAGGATGAGGETSPCSAPVTCCAPLPPSLKWACFRWAGPASPNLPPGTWRTWTLCSASSSTESDARDSPALVAPRLAPRGTGLPTPLQRTPPSLEEIQQLSKAVF</sequence>
<protein>
    <submittedName>
        <fullName evidence="3">Uncharacterized protein LOC118895352</fullName>
    </submittedName>
</protein>
<name>A0A8B8XF89_BALMU</name>
<evidence type="ECO:0000256" key="1">
    <source>
        <dbReference type="SAM" id="MobiDB-lite"/>
    </source>
</evidence>
<dbReference type="RefSeq" id="XP_036708161.1">
    <property type="nucleotide sequence ID" value="XM_036852266.1"/>
</dbReference>
<keyword evidence="2" id="KW-1185">Reference proteome</keyword>
<evidence type="ECO:0000313" key="3">
    <source>
        <dbReference type="RefSeq" id="XP_036708161.1"/>
    </source>
</evidence>
<proteinExistence type="predicted"/>
<gene>
    <name evidence="3" type="primary">LOC118895352</name>
</gene>
<dbReference type="GeneID" id="118895352"/>
<feature type="compositionally biased region" description="Polar residues" evidence="1">
    <location>
        <begin position="247"/>
        <end position="265"/>
    </location>
</feature>
<feature type="region of interest" description="Disordered" evidence="1">
    <location>
        <begin position="218"/>
        <end position="265"/>
    </location>
</feature>